<name>A0A1J5STL0_9ZZZZ</name>
<feature type="transmembrane region" description="Helical" evidence="1">
    <location>
        <begin position="41"/>
        <end position="61"/>
    </location>
</feature>
<protein>
    <submittedName>
        <fullName evidence="2">N-ATPase, AtpR subunit</fullName>
    </submittedName>
</protein>
<proteinExistence type="predicted"/>
<gene>
    <name evidence="2" type="ORF">GALL_66720</name>
</gene>
<dbReference type="AlphaFoldDB" id="A0A1J5STL0"/>
<reference evidence="2" key="1">
    <citation type="submission" date="2016-10" db="EMBL/GenBank/DDBJ databases">
        <title>Sequence of Gallionella enrichment culture.</title>
        <authorList>
            <person name="Poehlein A."/>
            <person name="Muehling M."/>
            <person name="Daniel R."/>
        </authorList>
    </citation>
    <scope>NUCLEOTIDE SEQUENCE</scope>
</reference>
<keyword evidence="1" id="KW-1133">Transmembrane helix</keyword>
<dbReference type="InterPro" id="IPR017581">
    <property type="entry name" value="AtpR-like"/>
</dbReference>
<accession>A0A1J5STL0</accession>
<evidence type="ECO:0000256" key="1">
    <source>
        <dbReference type="SAM" id="Phobius"/>
    </source>
</evidence>
<dbReference type="NCBIfam" id="TIGR03165">
    <property type="entry name" value="F1F0_chp_2"/>
    <property type="match status" value="1"/>
</dbReference>
<evidence type="ECO:0000313" key="2">
    <source>
        <dbReference type="EMBL" id="OIR11815.1"/>
    </source>
</evidence>
<dbReference type="Pfam" id="PF12966">
    <property type="entry name" value="AtpR"/>
    <property type="match status" value="1"/>
</dbReference>
<keyword evidence="1" id="KW-0812">Transmembrane</keyword>
<comment type="caution">
    <text evidence="2">The sequence shown here is derived from an EMBL/GenBank/DDBJ whole genome shotgun (WGS) entry which is preliminary data.</text>
</comment>
<sequence>MTMTDALNLIPSLVSGLLLGAFFFGGLWWTVRKGVKSERVALWFFGSMLLRTSVVMLGFYLLLGDSWQRMLAGLFGFFIARLIVTRLTREAEQPRPLAQEGDRAP</sequence>
<organism evidence="2">
    <name type="scientific">mine drainage metagenome</name>
    <dbReference type="NCBI Taxonomy" id="410659"/>
    <lineage>
        <taxon>unclassified sequences</taxon>
        <taxon>metagenomes</taxon>
        <taxon>ecological metagenomes</taxon>
    </lineage>
</organism>
<feature type="transmembrane region" description="Helical" evidence="1">
    <location>
        <begin position="6"/>
        <end position="29"/>
    </location>
</feature>
<keyword evidence="1" id="KW-0472">Membrane</keyword>
<dbReference type="EMBL" id="MLJW01000019">
    <property type="protein sequence ID" value="OIR11815.1"/>
    <property type="molecule type" value="Genomic_DNA"/>
</dbReference>